<dbReference type="Gene3D" id="3.40.50.150">
    <property type="entry name" value="Vaccinia Virus protein VP39"/>
    <property type="match status" value="1"/>
</dbReference>
<comment type="catalytic activity">
    <reaction evidence="5">
        <text>L-lysyl(79)-[histone H3] + 3 S-adenosyl-L-methionine = N(6),N(6),N(6)-trimethyl-L-lysyl(79)-[histone H3] + 3 S-adenosyl-L-homocysteine + 3 H(+)</text>
        <dbReference type="Rhea" id="RHEA:60328"/>
        <dbReference type="Rhea" id="RHEA-COMP:15549"/>
        <dbReference type="Rhea" id="RHEA-COMP:15552"/>
        <dbReference type="ChEBI" id="CHEBI:15378"/>
        <dbReference type="ChEBI" id="CHEBI:29969"/>
        <dbReference type="ChEBI" id="CHEBI:57856"/>
        <dbReference type="ChEBI" id="CHEBI:59789"/>
        <dbReference type="ChEBI" id="CHEBI:61961"/>
        <dbReference type="EC" id="2.1.1.360"/>
    </reaction>
</comment>
<dbReference type="GO" id="GO:0140956">
    <property type="term" value="F:histone H3K79 trimethyltransferase activity"/>
    <property type="evidence" value="ECO:0007669"/>
    <property type="project" value="UniProtKB-EC"/>
</dbReference>
<dbReference type="InterPro" id="IPR029063">
    <property type="entry name" value="SAM-dependent_MTases_sf"/>
</dbReference>
<dbReference type="EMBL" id="JBGBPQ010000001">
    <property type="protein sequence ID" value="KAL1529735.1"/>
    <property type="molecule type" value="Genomic_DNA"/>
</dbReference>
<keyword evidence="3" id="KW-0156">Chromatin regulator</keyword>
<evidence type="ECO:0000313" key="8">
    <source>
        <dbReference type="Proteomes" id="UP001515480"/>
    </source>
</evidence>
<dbReference type="Proteomes" id="UP001515480">
    <property type="component" value="Unassembled WGS sequence"/>
</dbReference>
<protein>
    <recommendedName>
        <fullName evidence="2">Histone-lysine N-methyltransferase, H3 lysine-79 specific</fullName>
        <ecNumber evidence="1">2.1.1.360</ecNumber>
    </recommendedName>
    <alternativeName>
        <fullName evidence="4">Histone H3-K79 methyltransferase</fullName>
    </alternativeName>
</protein>
<evidence type="ECO:0000256" key="5">
    <source>
        <dbReference type="ARBA" id="ARBA00047770"/>
    </source>
</evidence>
<evidence type="ECO:0000256" key="2">
    <source>
        <dbReference type="ARBA" id="ARBA00020987"/>
    </source>
</evidence>
<dbReference type="PANTHER" id="PTHR21451">
    <property type="entry name" value="HISTONE H3 METHYLTRANSFERASE"/>
    <property type="match status" value="1"/>
</dbReference>
<evidence type="ECO:0000256" key="4">
    <source>
        <dbReference type="ARBA" id="ARBA00029821"/>
    </source>
</evidence>
<organism evidence="7 8">
    <name type="scientific">Prymnesium parvum</name>
    <name type="common">Toxic golden alga</name>
    <dbReference type="NCBI Taxonomy" id="97485"/>
    <lineage>
        <taxon>Eukaryota</taxon>
        <taxon>Haptista</taxon>
        <taxon>Haptophyta</taxon>
        <taxon>Prymnesiophyceae</taxon>
        <taxon>Prymnesiales</taxon>
        <taxon>Prymnesiaceae</taxon>
        <taxon>Prymnesium</taxon>
    </lineage>
</organism>
<evidence type="ECO:0000259" key="6">
    <source>
        <dbReference type="Pfam" id="PF08123"/>
    </source>
</evidence>
<name>A0AB34KAQ9_PRYPA</name>
<sequence>MLQLAPSLATALLSIAGPRAPTVRCGANIAQTSWIDAFLEDSTFRAARWEQAQAARDDIVSTARESDGLSAEATALTYGEFDVRCFHSLLQHALTLCGRDPSALTFCDLGSGAGCLVLSAAAAWPFRQCIGLELLRPLHDLAIEIHEAACQLSEKLDEQLAPCGFKQVDLTDVQAAEHALADVDIAFAFSTCFDDAYFASSLRKSLPQGALLVSIDALMPNCELDCEPSASSSPSYFHLIDKSTVPWNVCNCEEGATDDRDSLESTQLSGHTAYFWRLLPERPQISIDFAVLQK</sequence>
<evidence type="ECO:0000256" key="1">
    <source>
        <dbReference type="ARBA" id="ARBA00012190"/>
    </source>
</evidence>
<proteinExistence type="predicted"/>
<accession>A0AB34KAQ9</accession>
<dbReference type="SUPFAM" id="SSF53335">
    <property type="entry name" value="S-adenosyl-L-methionine-dependent methyltransferases"/>
    <property type="match status" value="1"/>
</dbReference>
<dbReference type="InterPro" id="IPR025789">
    <property type="entry name" value="DOT1_dom"/>
</dbReference>
<keyword evidence="8" id="KW-1185">Reference proteome</keyword>
<dbReference type="GO" id="GO:0051726">
    <property type="term" value="P:regulation of cell cycle"/>
    <property type="evidence" value="ECO:0007669"/>
    <property type="project" value="InterPro"/>
</dbReference>
<gene>
    <name evidence="7" type="ORF">AB1Y20_000671</name>
</gene>
<dbReference type="EC" id="2.1.1.360" evidence="1"/>
<evidence type="ECO:0000256" key="3">
    <source>
        <dbReference type="ARBA" id="ARBA00022853"/>
    </source>
</evidence>
<dbReference type="Pfam" id="PF08123">
    <property type="entry name" value="DOT1"/>
    <property type="match status" value="1"/>
</dbReference>
<feature type="domain" description="DOT1" evidence="6">
    <location>
        <begin position="74"/>
        <end position="197"/>
    </location>
</feature>
<comment type="caution">
    <text evidence="7">The sequence shown here is derived from an EMBL/GenBank/DDBJ whole genome shotgun (WGS) entry which is preliminary data.</text>
</comment>
<reference evidence="7 8" key="1">
    <citation type="journal article" date="2024" name="Science">
        <title>Giant polyketide synthase enzymes in the biosynthesis of giant marine polyether toxins.</title>
        <authorList>
            <person name="Fallon T.R."/>
            <person name="Shende V.V."/>
            <person name="Wierzbicki I.H."/>
            <person name="Pendleton A.L."/>
            <person name="Watervoot N.F."/>
            <person name="Auber R.P."/>
            <person name="Gonzalez D.J."/>
            <person name="Wisecaver J.H."/>
            <person name="Moore B.S."/>
        </authorList>
    </citation>
    <scope>NUCLEOTIDE SEQUENCE [LARGE SCALE GENOMIC DNA]</scope>
    <source>
        <strain evidence="7 8">12B1</strain>
    </source>
</reference>
<dbReference type="InterPro" id="IPR030445">
    <property type="entry name" value="H3-K79_meTrfase"/>
</dbReference>
<dbReference type="AlphaFoldDB" id="A0AB34KAQ9"/>
<dbReference type="PANTHER" id="PTHR21451:SF19">
    <property type="entry name" value="ACTIVATED IN BLOCKED UNFOLDED PROTEIN RESPONSE"/>
    <property type="match status" value="1"/>
</dbReference>
<evidence type="ECO:0000313" key="7">
    <source>
        <dbReference type="EMBL" id="KAL1529735.1"/>
    </source>
</evidence>